<evidence type="ECO:0000256" key="9">
    <source>
        <dbReference type="ARBA" id="ARBA00023065"/>
    </source>
</evidence>
<accession>A0A1H6CKL1</accession>
<keyword evidence="15" id="KW-1133">Transmembrane helix</keyword>
<feature type="chain" id="PRO_5009294957" evidence="16">
    <location>
        <begin position="24"/>
        <end position="263"/>
    </location>
</feature>
<evidence type="ECO:0000256" key="1">
    <source>
        <dbReference type="ARBA" id="ARBA00004571"/>
    </source>
</evidence>
<comment type="similarity">
    <text evidence="2">Belongs to the BexD/CtrA/VexA family.</text>
</comment>
<evidence type="ECO:0000313" key="19">
    <source>
        <dbReference type="EMBL" id="SEG73267.1"/>
    </source>
</evidence>
<evidence type="ECO:0000256" key="8">
    <source>
        <dbReference type="ARBA" id="ARBA00023047"/>
    </source>
</evidence>
<evidence type="ECO:0000259" key="17">
    <source>
        <dbReference type="Pfam" id="PF02563"/>
    </source>
</evidence>
<organism evidence="19 20">
    <name type="scientific">Sphingobacterium lactis</name>
    <dbReference type="NCBI Taxonomy" id="797291"/>
    <lineage>
        <taxon>Bacteria</taxon>
        <taxon>Pseudomonadati</taxon>
        <taxon>Bacteroidota</taxon>
        <taxon>Sphingobacteriia</taxon>
        <taxon>Sphingobacteriales</taxon>
        <taxon>Sphingobacteriaceae</taxon>
        <taxon>Sphingobacterium</taxon>
    </lineage>
</organism>
<evidence type="ECO:0000313" key="20">
    <source>
        <dbReference type="Proteomes" id="UP000236731"/>
    </source>
</evidence>
<dbReference type="PANTHER" id="PTHR33619:SF3">
    <property type="entry name" value="POLYSACCHARIDE EXPORT PROTEIN GFCE-RELATED"/>
    <property type="match status" value="1"/>
</dbReference>
<evidence type="ECO:0000256" key="15">
    <source>
        <dbReference type="SAM" id="Phobius"/>
    </source>
</evidence>
<keyword evidence="4" id="KW-1134">Transmembrane beta strand</keyword>
<dbReference type="InterPro" id="IPR054765">
    <property type="entry name" value="SLBB_dom"/>
</dbReference>
<evidence type="ECO:0000256" key="2">
    <source>
        <dbReference type="ARBA" id="ARBA00009450"/>
    </source>
</evidence>
<dbReference type="GO" id="GO:0006811">
    <property type="term" value="P:monoatomic ion transport"/>
    <property type="evidence" value="ECO:0007669"/>
    <property type="project" value="UniProtKB-KW"/>
</dbReference>
<name>A0A1H6CKL1_9SPHI</name>
<dbReference type="Gene3D" id="3.10.560.10">
    <property type="entry name" value="Outer membrane lipoprotein wza domain like"/>
    <property type="match status" value="1"/>
</dbReference>
<evidence type="ECO:0000259" key="18">
    <source>
        <dbReference type="Pfam" id="PF22461"/>
    </source>
</evidence>
<evidence type="ECO:0000256" key="12">
    <source>
        <dbReference type="ARBA" id="ARBA00023139"/>
    </source>
</evidence>
<keyword evidence="10" id="KW-0626">Porin</keyword>
<dbReference type="GO" id="GO:0015159">
    <property type="term" value="F:polysaccharide transmembrane transporter activity"/>
    <property type="evidence" value="ECO:0007669"/>
    <property type="project" value="InterPro"/>
</dbReference>
<keyword evidence="12" id="KW-0564">Palmitate</keyword>
<keyword evidence="6 15" id="KW-0812">Transmembrane</keyword>
<protein>
    <submittedName>
        <fullName evidence="19">Polysaccharide export outer membrane protein</fullName>
    </submittedName>
</protein>
<dbReference type="InterPro" id="IPR003715">
    <property type="entry name" value="Poly_export_N"/>
</dbReference>
<evidence type="ECO:0000256" key="6">
    <source>
        <dbReference type="ARBA" id="ARBA00022692"/>
    </source>
</evidence>
<keyword evidence="11 15" id="KW-0472">Membrane</keyword>
<feature type="signal peptide" evidence="16">
    <location>
        <begin position="1"/>
        <end position="23"/>
    </location>
</feature>
<keyword evidence="3" id="KW-0813">Transport</keyword>
<dbReference type="Pfam" id="PF02563">
    <property type="entry name" value="Poly_export"/>
    <property type="match status" value="1"/>
</dbReference>
<dbReference type="AlphaFoldDB" id="A0A1H6CKL1"/>
<gene>
    <name evidence="19" type="ORF">SAMN05421877_11649</name>
</gene>
<proteinExistence type="inferred from homology"/>
<reference evidence="20" key="1">
    <citation type="submission" date="2016-10" db="EMBL/GenBank/DDBJ databases">
        <authorList>
            <person name="Varghese N."/>
            <person name="Submissions S."/>
        </authorList>
    </citation>
    <scope>NUCLEOTIDE SEQUENCE [LARGE SCALE GENOMIC DNA]</scope>
    <source>
        <strain evidence="20">DSM 22361</strain>
    </source>
</reference>
<dbReference type="Proteomes" id="UP000236731">
    <property type="component" value="Unassembled WGS sequence"/>
</dbReference>
<evidence type="ECO:0000256" key="7">
    <source>
        <dbReference type="ARBA" id="ARBA00022729"/>
    </source>
</evidence>
<dbReference type="InterPro" id="IPR049712">
    <property type="entry name" value="Poly_export"/>
</dbReference>
<dbReference type="RefSeq" id="WP_103907832.1">
    <property type="nucleotide sequence ID" value="NZ_CP049246.1"/>
</dbReference>
<evidence type="ECO:0000256" key="11">
    <source>
        <dbReference type="ARBA" id="ARBA00023136"/>
    </source>
</evidence>
<keyword evidence="13" id="KW-0998">Cell outer membrane</keyword>
<dbReference type="OrthoDB" id="662756at2"/>
<evidence type="ECO:0000256" key="5">
    <source>
        <dbReference type="ARBA" id="ARBA00022597"/>
    </source>
</evidence>
<keyword evidence="5" id="KW-0762">Sugar transport</keyword>
<dbReference type="GO" id="GO:0046930">
    <property type="term" value="C:pore complex"/>
    <property type="evidence" value="ECO:0007669"/>
    <property type="project" value="UniProtKB-KW"/>
</dbReference>
<dbReference type="EMBL" id="FNUT01000016">
    <property type="protein sequence ID" value="SEG73267.1"/>
    <property type="molecule type" value="Genomic_DNA"/>
</dbReference>
<dbReference type="PANTHER" id="PTHR33619">
    <property type="entry name" value="POLYSACCHARIDE EXPORT PROTEIN GFCE-RELATED"/>
    <property type="match status" value="1"/>
</dbReference>
<sequence>MNKFTIYLLFLSVLSLSSCLVPRKVTYVNNMSVDSFYRIQRIPELKVQKNDRISIVVSSKTPELAAPFNQEGGLYDVSERGEVSSRVTGPSSKGYLVNKNGNIDFPILGSIHVEGLTIDEIKSMLQNRLISEKYINEPVVSVEMINLRVMMMGEVNGVGMLNIEDGELNLLEAITQSGGLTNNAESQEITVIREEDGNRKMYTTNIENTELFNSPVFNLKQNDIVYVKPKSAVMTPRQDLSWRYIGMFTSILALSASIIAIGK</sequence>
<feature type="domain" description="SLBB" evidence="18">
    <location>
        <begin position="148"/>
        <end position="227"/>
    </location>
</feature>
<keyword evidence="9" id="KW-0406">Ion transport</keyword>
<keyword evidence="8" id="KW-0625">Polysaccharide transport</keyword>
<evidence type="ECO:0000256" key="10">
    <source>
        <dbReference type="ARBA" id="ARBA00023114"/>
    </source>
</evidence>
<evidence type="ECO:0000256" key="3">
    <source>
        <dbReference type="ARBA" id="ARBA00022448"/>
    </source>
</evidence>
<dbReference type="PROSITE" id="PS51257">
    <property type="entry name" value="PROKAR_LIPOPROTEIN"/>
    <property type="match status" value="1"/>
</dbReference>
<keyword evidence="14" id="KW-0449">Lipoprotein</keyword>
<evidence type="ECO:0000256" key="13">
    <source>
        <dbReference type="ARBA" id="ARBA00023237"/>
    </source>
</evidence>
<evidence type="ECO:0000256" key="14">
    <source>
        <dbReference type="ARBA" id="ARBA00023288"/>
    </source>
</evidence>
<dbReference type="Pfam" id="PF22461">
    <property type="entry name" value="SLBB_2"/>
    <property type="match status" value="1"/>
</dbReference>
<evidence type="ECO:0000256" key="4">
    <source>
        <dbReference type="ARBA" id="ARBA00022452"/>
    </source>
</evidence>
<comment type="subcellular location">
    <subcellularLocation>
        <location evidence="1">Cell outer membrane</location>
        <topology evidence="1">Multi-pass membrane protein</topology>
    </subcellularLocation>
</comment>
<feature type="domain" description="Polysaccharide export protein N-terminal" evidence="17">
    <location>
        <begin position="43"/>
        <end position="144"/>
    </location>
</feature>
<evidence type="ECO:0000256" key="16">
    <source>
        <dbReference type="SAM" id="SignalP"/>
    </source>
</evidence>
<dbReference type="GO" id="GO:0009279">
    <property type="term" value="C:cell outer membrane"/>
    <property type="evidence" value="ECO:0007669"/>
    <property type="project" value="UniProtKB-SubCell"/>
</dbReference>
<feature type="transmembrane region" description="Helical" evidence="15">
    <location>
        <begin position="242"/>
        <end position="262"/>
    </location>
</feature>
<keyword evidence="20" id="KW-1185">Reference proteome</keyword>
<keyword evidence="7 16" id="KW-0732">Signal</keyword>
<dbReference type="GO" id="GO:0015288">
    <property type="term" value="F:porin activity"/>
    <property type="evidence" value="ECO:0007669"/>
    <property type="project" value="UniProtKB-KW"/>
</dbReference>